<dbReference type="PANTHER" id="PTHR18964">
    <property type="entry name" value="ROK (REPRESSOR, ORF, KINASE) FAMILY"/>
    <property type="match status" value="1"/>
</dbReference>
<dbReference type="GO" id="GO:0004340">
    <property type="term" value="F:glucokinase activity"/>
    <property type="evidence" value="ECO:0007669"/>
    <property type="project" value="UniProtKB-EC"/>
</dbReference>
<evidence type="ECO:0000256" key="3">
    <source>
        <dbReference type="ARBA" id="ARBA00022629"/>
    </source>
</evidence>
<protein>
    <submittedName>
        <fullName evidence="4">Glucokinase</fullName>
        <ecNumber evidence="4">2.7.1.2</ecNumber>
    </submittedName>
</protein>
<dbReference type="Gene3D" id="1.10.10.10">
    <property type="entry name" value="Winged helix-like DNA-binding domain superfamily/Winged helix DNA-binding domain"/>
    <property type="match status" value="1"/>
</dbReference>
<accession>A0A380GPM3</accession>
<evidence type="ECO:0000313" key="5">
    <source>
        <dbReference type="Proteomes" id="UP000254412"/>
    </source>
</evidence>
<comment type="similarity">
    <text evidence="2">Belongs to the ROK (NagC/XylR) family.</text>
</comment>
<dbReference type="RefSeq" id="WP_103373664.1">
    <property type="nucleotide sequence ID" value="NZ_BMCF01000003.1"/>
</dbReference>
<dbReference type="Gene3D" id="3.30.420.40">
    <property type="match status" value="2"/>
</dbReference>
<dbReference type="SUPFAM" id="SSF46785">
    <property type="entry name" value="Winged helix' DNA-binding domain"/>
    <property type="match status" value="1"/>
</dbReference>
<dbReference type="InterPro" id="IPR036388">
    <property type="entry name" value="WH-like_DNA-bd_sf"/>
</dbReference>
<proteinExistence type="inferred from homology"/>
<keyword evidence="4" id="KW-0418">Kinase</keyword>
<comment type="function">
    <text evidence="1">Transcriptional repressor of xylose-utilizing enzymes.</text>
</comment>
<dbReference type="InterPro" id="IPR043129">
    <property type="entry name" value="ATPase_NBD"/>
</dbReference>
<evidence type="ECO:0000313" key="4">
    <source>
        <dbReference type="EMBL" id="SUM56322.1"/>
    </source>
</evidence>
<dbReference type="SUPFAM" id="SSF53067">
    <property type="entry name" value="Actin-like ATPase domain"/>
    <property type="match status" value="1"/>
</dbReference>
<dbReference type="EMBL" id="UHDS01000001">
    <property type="protein sequence ID" value="SUM56322.1"/>
    <property type="molecule type" value="Genomic_DNA"/>
</dbReference>
<keyword evidence="4" id="KW-0808">Transferase</keyword>
<dbReference type="GO" id="GO:0042732">
    <property type="term" value="P:D-xylose metabolic process"/>
    <property type="evidence" value="ECO:0007669"/>
    <property type="project" value="UniProtKB-KW"/>
</dbReference>
<dbReference type="AlphaFoldDB" id="A0A380GPM3"/>
<dbReference type="InterPro" id="IPR036390">
    <property type="entry name" value="WH_DNA-bd_sf"/>
</dbReference>
<keyword evidence="3" id="KW-0119">Carbohydrate metabolism</keyword>
<evidence type="ECO:0000256" key="1">
    <source>
        <dbReference type="ARBA" id="ARBA00002486"/>
    </source>
</evidence>
<name>A0A380GPM3_9STAP</name>
<gene>
    <name evidence="4" type="primary">glcA</name>
    <name evidence="4" type="ORF">NCTC13834_02730</name>
</gene>
<sequence>MEDKDTTYFLVLSLIKKHDAITRTYLADLTGLSNTSIGKITNALLKDDWIIEKNNSNKSIGRKPKLLSVNPDGLYSFGVEIEKEYTQLAIISFDGKIIDSQKLTNKFNPQTNLNCYLDWLSQEIIALINNANEKVKEKIIAVGVSVPGSVDVSKGIVINSSQLQWHNIELKTLLENKLNWEVYVENHVRSILIAEKLYGKAKHKKNTVCLYIGSGVGASIMVNGEVARGANNSFGEIGHMIIDPNGPLCECGRLGCLQTYLSLEAIKKQYGDNIHILLEDYYNGNKRASVFINKMCQYLKIAIANILCIYNPNNILLCGPLFYDYDIFSNFLHKSIEDYVWEPLRNTFKLENVEKGRISAALGASSLVIDEFFKK</sequence>
<dbReference type="Proteomes" id="UP000254412">
    <property type="component" value="Unassembled WGS sequence"/>
</dbReference>
<reference evidence="4 5" key="1">
    <citation type="submission" date="2018-06" db="EMBL/GenBank/DDBJ databases">
        <authorList>
            <consortium name="Pathogen Informatics"/>
            <person name="Doyle S."/>
        </authorList>
    </citation>
    <scope>NUCLEOTIDE SEQUENCE [LARGE SCALE GENOMIC DNA]</scope>
    <source>
        <strain evidence="4 5">NCTC13834</strain>
    </source>
</reference>
<dbReference type="PANTHER" id="PTHR18964:SF149">
    <property type="entry name" value="BIFUNCTIONAL UDP-N-ACETYLGLUCOSAMINE 2-EPIMERASE_N-ACETYLMANNOSAMINE KINASE"/>
    <property type="match status" value="1"/>
</dbReference>
<dbReference type="InterPro" id="IPR000600">
    <property type="entry name" value="ROK"/>
</dbReference>
<keyword evidence="3" id="KW-0859">Xylose metabolism</keyword>
<organism evidence="4 5">
    <name type="scientific">Staphylococcus nepalensis</name>
    <dbReference type="NCBI Taxonomy" id="214473"/>
    <lineage>
        <taxon>Bacteria</taxon>
        <taxon>Bacillati</taxon>
        <taxon>Bacillota</taxon>
        <taxon>Bacilli</taxon>
        <taxon>Bacillales</taxon>
        <taxon>Staphylococcaceae</taxon>
        <taxon>Staphylococcus</taxon>
    </lineage>
</organism>
<dbReference type="EC" id="2.7.1.2" evidence="4"/>
<dbReference type="Pfam" id="PF00480">
    <property type="entry name" value="ROK"/>
    <property type="match status" value="1"/>
</dbReference>
<evidence type="ECO:0000256" key="2">
    <source>
        <dbReference type="ARBA" id="ARBA00006479"/>
    </source>
</evidence>